<reference evidence="3 4" key="1">
    <citation type="journal article" date="2012" name="Genome Biol.">
        <title>Genome and low-iron response of an oceanic diatom adapted to chronic iron limitation.</title>
        <authorList>
            <person name="Lommer M."/>
            <person name="Specht M."/>
            <person name="Roy A.S."/>
            <person name="Kraemer L."/>
            <person name="Andreson R."/>
            <person name="Gutowska M.A."/>
            <person name="Wolf J."/>
            <person name="Bergner S.V."/>
            <person name="Schilhabel M.B."/>
            <person name="Klostermeier U.C."/>
            <person name="Beiko R.G."/>
            <person name="Rosenstiel P."/>
            <person name="Hippler M."/>
            <person name="Laroche J."/>
        </authorList>
    </citation>
    <scope>NUCLEOTIDE SEQUENCE [LARGE SCALE GENOMIC DNA]</scope>
    <source>
        <strain evidence="3 4">CCMP1005</strain>
    </source>
</reference>
<protein>
    <recommendedName>
        <fullName evidence="2">J domain-containing protein</fullName>
    </recommendedName>
</protein>
<organism evidence="3 4">
    <name type="scientific">Thalassiosira oceanica</name>
    <name type="common">Marine diatom</name>
    <dbReference type="NCBI Taxonomy" id="159749"/>
    <lineage>
        <taxon>Eukaryota</taxon>
        <taxon>Sar</taxon>
        <taxon>Stramenopiles</taxon>
        <taxon>Ochrophyta</taxon>
        <taxon>Bacillariophyta</taxon>
        <taxon>Coscinodiscophyceae</taxon>
        <taxon>Thalassiosirophycidae</taxon>
        <taxon>Thalassiosirales</taxon>
        <taxon>Thalassiosiraceae</taxon>
        <taxon>Thalassiosira</taxon>
    </lineage>
</organism>
<gene>
    <name evidence="3" type="ORF">THAOC_18442</name>
</gene>
<dbReference type="PANTHER" id="PTHR44240">
    <property type="entry name" value="DNAJ DOMAIN (PROKARYOTIC HEAT SHOCK PROTEIN)-RELATED"/>
    <property type="match status" value="1"/>
</dbReference>
<feature type="region of interest" description="Disordered" evidence="1">
    <location>
        <begin position="235"/>
        <end position="254"/>
    </location>
</feature>
<accession>K0S890</accession>
<evidence type="ECO:0000313" key="4">
    <source>
        <dbReference type="Proteomes" id="UP000266841"/>
    </source>
</evidence>
<name>K0S890_THAOC</name>
<feature type="region of interest" description="Disordered" evidence="1">
    <location>
        <begin position="103"/>
        <end position="122"/>
    </location>
</feature>
<dbReference type="Proteomes" id="UP000266841">
    <property type="component" value="Unassembled WGS sequence"/>
</dbReference>
<dbReference type="Pfam" id="PF00226">
    <property type="entry name" value="DnaJ"/>
    <property type="match status" value="1"/>
</dbReference>
<dbReference type="EMBL" id="AGNL01020384">
    <property type="protein sequence ID" value="EJK61119.1"/>
    <property type="molecule type" value="Genomic_DNA"/>
</dbReference>
<comment type="caution">
    <text evidence="3">The sequence shown here is derived from an EMBL/GenBank/DDBJ whole genome shotgun (WGS) entry which is preliminary data.</text>
</comment>
<dbReference type="OrthoDB" id="10250354at2759"/>
<sequence length="254" mass="27702">MYTSLCLGPGGVGGCLRARAAGCWLCVGVVGVWVETGQVGGNAATAAIATGCRERRWRHGKYCSCRDRWRRAATGATDSGRPSSPIAIAIVIPIIPRDSTIDGARRRKWQDPGSGSRSGSVRPTYIGIGTSDPFGLLGLSWGATITEIKEAYRRKARELHPDVSKLDPAQALSQFRTIKEAYESLLKNKNADHRTDVWEEWSFAVWRNSDVIAQKRTDVAGVRKKLPVKPADSLRRRWGHASLGHPDGRGATRG</sequence>
<dbReference type="InterPro" id="IPR036869">
    <property type="entry name" value="J_dom_sf"/>
</dbReference>
<dbReference type="AlphaFoldDB" id="K0S890"/>
<dbReference type="CDD" id="cd06257">
    <property type="entry name" value="DnaJ"/>
    <property type="match status" value="1"/>
</dbReference>
<proteinExistence type="predicted"/>
<evidence type="ECO:0000256" key="1">
    <source>
        <dbReference type="SAM" id="MobiDB-lite"/>
    </source>
</evidence>
<dbReference type="Gene3D" id="1.10.287.110">
    <property type="entry name" value="DnaJ domain"/>
    <property type="match status" value="1"/>
</dbReference>
<dbReference type="InterPro" id="IPR001623">
    <property type="entry name" value="DnaJ_domain"/>
</dbReference>
<dbReference type="eggNOG" id="ENOG502RW63">
    <property type="taxonomic scope" value="Eukaryota"/>
</dbReference>
<dbReference type="PRINTS" id="PR00625">
    <property type="entry name" value="JDOMAIN"/>
</dbReference>
<dbReference type="PROSITE" id="PS50076">
    <property type="entry name" value="DNAJ_2"/>
    <property type="match status" value="1"/>
</dbReference>
<keyword evidence="4" id="KW-1185">Reference proteome</keyword>
<evidence type="ECO:0000313" key="3">
    <source>
        <dbReference type="EMBL" id="EJK61119.1"/>
    </source>
</evidence>
<evidence type="ECO:0000259" key="2">
    <source>
        <dbReference type="PROSITE" id="PS50076"/>
    </source>
</evidence>
<dbReference type="InterPro" id="IPR052276">
    <property type="entry name" value="Diphthamide-biosynth_chaperone"/>
</dbReference>
<dbReference type="SUPFAM" id="SSF46565">
    <property type="entry name" value="Chaperone J-domain"/>
    <property type="match status" value="1"/>
</dbReference>
<dbReference type="PANTHER" id="PTHR44240:SF10">
    <property type="entry name" value="J DOMAIN-CONTAINING PROTEIN"/>
    <property type="match status" value="1"/>
</dbReference>
<feature type="domain" description="J" evidence="2">
    <location>
        <begin position="132"/>
        <end position="202"/>
    </location>
</feature>
<dbReference type="SMART" id="SM00271">
    <property type="entry name" value="DnaJ"/>
    <property type="match status" value="1"/>
</dbReference>